<protein>
    <submittedName>
        <fullName evidence="1">Uncharacterized protein</fullName>
    </submittedName>
</protein>
<dbReference type="EMBL" id="LAZR01054998">
    <property type="protein sequence ID" value="KKK77346.1"/>
    <property type="molecule type" value="Genomic_DNA"/>
</dbReference>
<name>A0A0F9AYB8_9ZZZZ</name>
<organism evidence="1">
    <name type="scientific">marine sediment metagenome</name>
    <dbReference type="NCBI Taxonomy" id="412755"/>
    <lineage>
        <taxon>unclassified sequences</taxon>
        <taxon>metagenomes</taxon>
        <taxon>ecological metagenomes</taxon>
    </lineage>
</organism>
<reference evidence="1" key="1">
    <citation type="journal article" date="2015" name="Nature">
        <title>Complex archaea that bridge the gap between prokaryotes and eukaryotes.</title>
        <authorList>
            <person name="Spang A."/>
            <person name="Saw J.H."/>
            <person name="Jorgensen S.L."/>
            <person name="Zaremba-Niedzwiedzka K."/>
            <person name="Martijn J."/>
            <person name="Lind A.E."/>
            <person name="van Eijk R."/>
            <person name="Schleper C."/>
            <person name="Guy L."/>
            <person name="Ettema T.J."/>
        </authorList>
    </citation>
    <scope>NUCLEOTIDE SEQUENCE</scope>
</reference>
<sequence length="42" mass="4435">VHGGSGCGEAHEVSESCCVLLTAGYYDLSEIETYKVLQEDAA</sequence>
<dbReference type="AlphaFoldDB" id="A0A0F9AYB8"/>
<evidence type="ECO:0000313" key="1">
    <source>
        <dbReference type="EMBL" id="KKK77346.1"/>
    </source>
</evidence>
<comment type="caution">
    <text evidence="1">The sequence shown here is derived from an EMBL/GenBank/DDBJ whole genome shotgun (WGS) entry which is preliminary data.</text>
</comment>
<feature type="non-terminal residue" evidence="1">
    <location>
        <position position="1"/>
    </location>
</feature>
<accession>A0A0F9AYB8</accession>
<proteinExistence type="predicted"/>
<gene>
    <name evidence="1" type="ORF">LCGC14_2854510</name>
</gene>